<dbReference type="RefSeq" id="WP_273556041.1">
    <property type="nucleotide sequence ID" value="NZ_JAQRFI010000044.1"/>
</dbReference>
<evidence type="ECO:0000313" key="1">
    <source>
        <dbReference type="EMBL" id="MDC9590743.1"/>
    </source>
</evidence>
<sequence>MRKADLVYEDGKVHFNKEDIILTNDEAVSILLDQGRQVCTLGVHVKTQYGLDLELTNSCKFKRFQFGEAFLNQNDDIDSNEKSGNGLLAREYADFILMVDEFRAAYNTIFNAMGGLLNTGPGNEE</sequence>
<accession>A0ABT5LJT1</accession>
<reference evidence="1 2" key="1">
    <citation type="submission" date="2023-02" db="EMBL/GenBank/DDBJ databases">
        <title>Entomopathogenic bacteria.</title>
        <authorList>
            <person name="Machado R.A."/>
        </authorList>
    </citation>
    <scope>NUCLEOTIDE SEQUENCE [LARGE SCALE GENOMIC DNA]</scope>
    <source>
        <strain evidence="1 2">XENO-10</strain>
    </source>
</reference>
<organism evidence="1 2">
    <name type="scientific">Xenorhabdus yunnanensis</name>
    <dbReference type="NCBI Taxonomy" id="3025878"/>
    <lineage>
        <taxon>Bacteria</taxon>
        <taxon>Pseudomonadati</taxon>
        <taxon>Pseudomonadota</taxon>
        <taxon>Gammaproteobacteria</taxon>
        <taxon>Enterobacterales</taxon>
        <taxon>Morganellaceae</taxon>
        <taxon>Xenorhabdus</taxon>
    </lineage>
</organism>
<gene>
    <name evidence="1" type="primary">rdgC</name>
    <name evidence="1" type="ORF">PSI23_15980</name>
</gene>
<dbReference type="EMBL" id="JAQRFI010000044">
    <property type="protein sequence ID" value="MDC9590743.1"/>
    <property type="molecule type" value="Genomic_DNA"/>
</dbReference>
<dbReference type="InterPro" id="IPR007476">
    <property type="entry name" value="RdgC"/>
</dbReference>
<comment type="caution">
    <text evidence="1">The sequence shown here is derived from an EMBL/GenBank/DDBJ whole genome shotgun (WGS) entry which is preliminary data.</text>
</comment>
<keyword evidence="2" id="KW-1185">Reference proteome</keyword>
<protein>
    <submittedName>
        <fullName evidence="1">Recombination-associated protein RdgC</fullName>
    </submittedName>
</protein>
<dbReference type="Pfam" id="PF04381">
    <property type="entry name" value="RdgC"/>
    <property type="match status" value="1"/>
</dbReference>
<evidence type="ECO:0000313" key="2">
    <source>
        <dbReference type="Proteomes" id="UP001217178"/>
    </source>
</evidence>
<name>A0ABT5LJT1_9GAMM</name>
<dbReference type="Proteomes" id="UP001217178">
    <property type="component" value="Unassembled WGS sequence"/>
</dbReference>
<proteinExistence type="predicted"/>